<feature type="disulfide bond" evidence="14">
    <location>
        <begin position="354"/>
        <end position="359"/>
    </location>
</feature>
<dbReference type="Pfam" id="PF08516">
    <property type="entry name" value="ADAM_CR"/>
    <property type="match status" value="1"/>
</dbReference>
<evidence type="ECO:0000256" key="8">
    <source>
        <dbReference type="ARBA" id="ARBA00022837"/>
    </source>
</evidence>
<evidence type="ECO:0000256" key="13">
    <source>
        <dbReference type="PROSITE-ProRule" id="PRU00068"/>
    </source>
</evidence>
<protein>
    <submittedName>
        <fullName evidence="18">Group III snake venom metalloproteinase</fullName>
    </submittedName>
</protein>
<dbReference type="Pfam" id="PF00200">
    <property type="entry name" value="Disintegrin"/>
    <property type="match status" value="1"/>
</dbReference>
<keyword evidence="4" id="KW-0800">Toxin</keyword>
<dbReference type="InterPro" id="IPR001590">
    <property type="entry name" value="Peptidase_M12B"/>
</dbReference>
<dbReference type="InterPro" id="IPR024079">
    <property type="entry name" value="MetalloPept_cat_dom_sf"/>
</dbReference>
<evidence type="ECO:0000256" key="1">
    <source>
        <dbReference type="ARBA" id="ARBA00001947"/>
    </source>
</evidence>
<keyword evidence="11" id="KW-0325">Glycoprotein</keyword>
<feature type="binding site" evidence="14">
    <location>
        <position position="341"/>
    </location>
    <ligand>
        <name>Zn(2+)</name>
        <dbReference type="ChEBI" id="CHEBI:29105"/>
        <note>catalytic</note>
    </ligand>
</feature>
<dbReference type="PANTHER" id="PTHR11905">
    <property type="entry name" value="ADAM A DISINTEGRIN AND METALLOPROTEASE DOMAIN"/>
    <property type="match status" value="1"/>
</dbReference>
<comment type="subcellular location">
    <subcellularLocation>
        <location evidence="2">Secreted</location>
    </subcellularLocation>
</comment>
<name>Q2UXQ0_ECHOC</name>
<dbReference type="Gene3D" id="3.40.390.10">
    <property type="entry name" value="Collagenase (Catalytic Domain)"/>
    <property type="match status" value="1"/>
</dbReference>
<evidence type="ECO:0000256" key="10">
    <source>
        <dbReference type="ARBA" id="ARBA00023157"/>
    </source>
</evidence>
<feature type="domain" description="Disintegrin" evidence="16">
    <location>
        <begin position="405"/>
        <end position="491"/>
    </location>
</feature>
<dbReference type="GO" id="GO:0006508">
    <property type="term" value="P:proteolysis"/>
    <property type="evidence" value="ECO:0007669"/>
    <property type="project" value="InterPro"/>
</dbReference>
<dbReference type="MEROPS" id="M12.151"/>
<feature type="chain" id="PRO_5004217552" evidence="15">
    <location>
        <begin position="21"/>
        <end position="622"/>
    </location>
</feature>
<reference evidence="18" key="1">
    <citation type="journal article" date="2006" name="PLoS Med.">
        <title>Bioinformatics and multiepitope DNA immunization to design rational snake antivenom.</title>
        <authorList>
            <person name="Wagstaff S.C."/>
            <person name="Laing G.D."/>
            <person name="Theakston R.D.G."/>
            <person name="Papaspyridis C."/>
            <person name="Harrison R.A."/>
        </authorList>
    </citation>
    <scope>NUCLEOTIDE SEQUENCE</scope>
    <source>
        <tissue evidence="18">Venom gland</tissue>
    </source>
</reference>
<evidence type="ECO:0000256" key="12">
    <source>
        <dbReference type="ARBA" id="ARBA00023240"/>
    </source>
</evidence>
<gene>
    <name evidence="18" type="primary">Svmp3-Eoc404</name>
    <name evidence="18" type="ORF">EOC00404-SVMP</name>
</gene>
<accession>Q2UXQ0</accession>
<keyword evidence="10 14" id="KW-1015">Disulfide bond</keyword>
<evidence type="ECO:0000256" key="3">
    <source>
        <dbReference type="ARBA" id="ARBA00022525"/>
    </source>
</evidence>
<evidence type="ECO:0000256" key="9">
    <source>
        <dbReference type="ARBA" id="ARBA00023145"/>
    </source>
</evidence>
<dbReference type="PROSITE" id="PS00427">
    <property type="entry name" value="DISINTEGRIN_1"/>
    <property type="match status" value="1"/>
</dbReference>
<proteinExistence type="evidence at transcript level"/>
<dbReference type="GO" id="GO:0090729">
    <property type="term" value="F:toxin activity"/>
    <property type="evidence" value="ECO:0007669"/>
    <property type="project" value="UniProtKB-KW"/>
</dbReference>
<feature type="binding site" evidence="14">
    <location>
        <position position="347"/>
    </location>
    <ligand>
        <name>Zn(2+)</name>
        <dbReference type="ChEBI" id="CHEBI:29105"/>
        <note>catalytic</note>
    </ligand>
</feature>
<dbReference type="InterPro" id="IPR034027">
    <property type="entry name" value="Reprolysin_adamalysin"/>
</dbReference>
<dbReference type="GO" id="GO:0004222">
    <property type="term" value="F:metalloendopeptidase activity"/>
    <property type="evidence" value="ECO:0007669"/>
    <property type="project" value="InterPro"/>
</dbReference>
<dbReference type="InterPro" id="IPR036436">
    <property type="entry name" value="Disintegrin_dom_sf"/>
</dbReference>
<evidence type="ECO:0000256" key="6">
    <source>
        <dbReference type="ARBA" id="ARBA00022801"/>
    </source>
</evidence>
<dbReference type="Pfam" id="PF01421">
    <property type="entry name" value="Reprolysin"/>
    <property type="match status" value="1"/>
</dbReference>
<dbReference type="SMART" id="SM00050">
    <property type="entry name" value="DISIN"/>
    <property type="match status" value="1"/>
</dbReference>
<dbReference type="SMART" id="SM00608">
    <property type="entry name" value="ACR"/>
    <property type="match status" value="1"/>
</dbReference>
<dbReference type="EMBL" id="AM039701">
    <property type="protein sequence ID" value="CAJ01689.1"/>
    <property type="molecule type" value="mRNA"/>
</dbReference>
<evidence type="ECO:0000256" key="7">
    <source>
        <dbReference type="ARBA" id="ARBA00022833"/>
    </source>
</evidence>
<dbReference type="AlphaFoldDB" id="Q2UXQ0"/>
<evidence type="ECO:0000259" key="17">
    <source>
        <dbReference type="PROSITE" id="PS50215"/>
    </source>
</evidence>
<dbReference type="SUPFAM" id="SSF55486">
    <property type="entry name" value="Metalloproteases ('zincins'), catalytic domain"/>
    <property type="match status" value="1"/>
</dbReference>
<dbReference type="PROSITE" id="PS50215">
    <property type="entry name" value="ADAM_MEPRO"/>
    <property type="match status" value="1"/>
</dbReference>
<dbReference type="PROSITE" id="PS50214">
    <property type="entry name" value="DISINTEGRIN_2"/>
    <property type="match status" value="1"/>
</dbReference>
<keyword evidence="3" id="KW-0964">Secreted</keyword>
<feature type="domain" description="Peptidase M12B" evidence="17">
    <location>
        <begin position="201"/>
        <end position="397"/>
    </location>
</feature>
<feature type="disulfide bond" evidence="14">
    <location>
        <begin position="352"/>
        <end position="376"/>
    </location>
</feature>
<feature type="binding site" evidence="14">
    <location>
        <position position="337"/>
    </location>
    <ligand>
        <name>Zn(2+)</name>
        <dbReference type="ChEBI" id="CHEBI:29105"/>
        <note>catalytic</note>
    </ligand>
</feature>
<dbReference type="PRINTS" id="PR00289">
    <property type="entry name" value="DISINTEGRIN"/>
</dbReference>
<keyword evidence="12" id="KW-1199">Hemostasis impairing toxin</keyword>
<dbReference type="GO" id="GO:0046872">
    <property type="term" value="F:metal ion binding"/>
    <property type="evidence" value="ECO:0007669"/>
    <property type="project" value="UniProtKB-KW"/>
</dbReference>
<evidence type="ECO:0000256" key="14">
    <source>
        <dbReference type="PROSITE-ProRule" id="PRU00276"/>
    </source>
</evidence>
<feature type="disulfide bond" evidence="14">
    <location>
        <begin position="312"/>
        <end position="392"/>
    </location>
</feature>
<evidence type="ECO:0000256" key="4">
    <source>
        <dbReference type="ARBA" id="ARBA00022656"/>
    </source>
</evidence>
<feature type="signal peptide" evidence="15">
    <location>
        <begin position="1"/>
        <end position="20"/>
    </location>
</feature>
<dbReference type="InterPro" id="IPR002870">
    <property type="entry name" value="Peptidase_M12B_N"/>
</dbReference>
<sequence length="622" mass="69873">MIQVLLVIICLAVFPYQGCSIILESGNVNDYEVVYPQKVAALPKGAIQQPEQKYEDAIQYEFEVKGEPVVLHLEKNKGLFSEDYSETHYSPDDREITTKPSVEDHCYYHGRVQNDAESTASISACNGLKGHFTLRGETYFIEPLKIPDSEAHAVYKYENIEEEDEAPKMCGVKQSNRESDEPIKKASGLIVPSQKRRLDQKFIELVMVVDHSMVTKYNNDSTAVRTWIYEMVNTVNEIYLPLNIRVPLVGIVFWSNRDLINVTFTADDTMDSFGEWRASYLLNRKRHDYAQLLTNITLDFDSLGMAFIDGMCKSDRSVGLIRDDSSTTFRTAVIMAHEMGHSLGMEHDSRSCKCAASPCIMSKALGKQPTKVFSSCSYDDYRMYLAKYKPKCILDPPLRKDIASPAVCGNKIWEEGEECDCGSPEDCRNPCCDAETCELFPAAECADGPCCHKCKIRTAGTICRPARDECDVTEHCTGQSAECPRNELQRNGEPCLDKLGYCYNGDCPIMRNQCISLFGSRATVAEDSCFQQNLNGSEHGYCAKENGRKIPCAPQDVKCGRLYCLDNSSRKKNPCKMHYLNADQHKGMVEPGTKCEDGKVCINRKCVDVKTAYYSTTGFSQI</sequence>
<keyword evidence="5 14" id="KW-0479">Metal-binding</keyword>
<keyword evidence="8" id="KW-0106">Calcium</keyword>
<evidence type="ECO:0000313" key="18">
    <source>
        <dbReference type="EMBL" id="CAJ01689.1"/>
    </source>
</evidence>
<feature type="disulfide bond" evidence="13">
    <location>
        <begin position="463"/>
        <end position="483"/>
    </location>
</feature>
<dbReference type="SUPFAM" id="SSF57552">
    <property type="entry name" value="Blood coagulation inhibitor (disintegrin)"/>
    <property type="match status" value="1"/>
</dbReference>
<keyword evidence="6" id="KW-0378">Hydrolase</keyword>
<dbReference type="FunFam" id="4.10.70.10:FF:000001">
    <property type="entry name" value="Disintegrin and metalloproteinase domain-containing protein 22"/>
    <property type="match status" value="1"/>
</dbReference>
<feature type="active site" evidence="14">
    <location>
        <position position="338"/>
    </location>
</feature>
<dbReference type="GO" id="GO:0005886">
    <property type="term" value="C:plasma membrane"/>
    <property type="evidence" value="ECO:0007669"/>
    <property type="project" value="TreeGrafter"/>
</dbReference>
<dbReference type="PANTHER" id="PTHR11905:SF32">
    <property type="entry name" value="DISINTEGRIN AND METALLOPROTEINASE DOMAIN-CONTAINING PROTEIN 28"/>
    <property type="match status" value="1"/>
</dbReference>
<evidence type="ECO:0000256" key="5">
    <source>
        <dbReference type="ARBA" id="ARBA00022723"/>
    </source>
</evidence>
<dbReference type="GO" id="GO:0005576">
    <property type="term" value="C:extracellular region"/>
    <property type="evidence" value="ECO:0007669"/>
    <property type="project" value="UniProtKB-SubCell"/>
</dbReference>
<dbReference type="Gene3D" id="4.10.70.10">
    <property type="entry name" value="Disintegrin domain"/>
    <property type="match status" value="1"/>
</dbReference>
<evidence type="ECO:0000256" key="11">
    <source>
        <dbReference type="ARBA" id="ARBA00023180"/>
    </source>
</evidence>
<evidence type="ECO:0000259" key="16">
    <source>
        <dbReference type="PROSITE" id="PS50214"/>
    </source>
</evidence>
<keyword evidence="15" id="KW-0732">Signal</keyword>
<organism evidence="18">
    <name type="scientific">Echis ocellatus</name>
    <name type="common">Ocellated saw-scaled viper</name>
    <dbReference type="NCBI Taxonomy" id="99586"/>
    <lineage>
        <taxon>Eukaryota</taxon>
        <taxon>Metazoa</taxon>
        <taxon>Chordata</taxon>
        <taxon>Craniata</taxon>
        <taxon>Vertebrata</taxon>
        <taxon>Euteleostomi</taxon>
        <taxon>Lepidosauria</taxon>
        <taxon>Squamata</taxon>
        <taxon>Bifurcata</taxon>
        <taxon>Unidentata</taxon>
        <taxon>Episquamata</taxon>
        <taxon>Toxicofera</taxon>
        <taxon>Serpentes</taxon>
        <taxon>Colubroidea</taxon>
        <taxon>Viperidae</taxon>
        <taxon>Viperinae</taxon>
        <taxon>Echis</taxon>
    </lineage>
</organism>
<dbReference type="InterPro" id="IPR001762">
    <property type="entry name" value="Disintegrin_dom"/>
</dbReference>
<keyword evidence="7 14" id="KW-0862">Zinc</keyword>
<dbReference type="CDD" id="cd04269">
    <property type="entry name" value="ZnMc_adamalysin_II_like"/>
    <property type="match status" value="1"/>
</dbReference>
<dbReference type="Pfam" id="PF01562">
    <property type="entry name" value="Pep_M12B_propep"/>
    <property type="match status" value="1"/>
</dbReference>
<dbReference type="InterPro" id="IPR006586">
    <property type="entry name" value="ADAM_Cys-rich"/>
</dbReference>
<comment type="cofactor">
    <cofactor evidence="1">
        <name>Zn(2+)</name>
        <dbReference type="ChEBI" id="CHEBI:29105"/>
    </cofactor>
</comment>
<evidence type="ECO:0000256" key="15">
    <source>
        <dbReference type="SAM" id="SignalP"/>
    </source>
</evidence>
<dbReference type="InterPro" id="IPR018358">
    <property type="entry name" value="Disintegrin_CS"/>
</dbReference>
<evidence type="ECO:0000256" key="2">
    <source>
        <dbReference type="ARBA" id="ARBA00004613"/>
    </source>
</evidence>
<dbReference type="FunFam" id="3.40.390.10:FF:000002">
    <property type="entry name" value="Disintegrin and metalloproteinase domain-containing protein 22"/>
    <property type="match status" value="1"/>
</dbReference>
<keyword evidence="9" id="KW-0865">Zymogen</keyword>